<evidence type="ECO:0000256" key="4">
    <source>
        <dbReference type="SAM" id="MobiDB-lite"/>
    </source>
</evidence>
<proteinExistence type="predicted"/>
<feature type="domain" description="Plastocyanin-like" evidence="8">
    <location>
        <begin position="55"/>
        <end position="165"/>
    </location>
</feature>
<dbReference type="AlphaFoldDB" id="A0A4R5DCN7"/>
<evidence type="ECO:0000313" key="9">
    <source>
        <dbReference type="EMBL" id="TDE09394.1"/>
    </source>
</evidence>
<feature type="domain" description="Plastocyanin-like" evidence="6">
    <location>
        <begin position="173"/>
        <end position="327"/>
    </location>
</feature>
<dbReference type="GO" id="GO:0005507">
    <property type="term" value="F:copper ion binding"/>
    <property type="evidence" value="ECO:0007669"/>
    <property type="project" value="InterPro"/>
</dbReference>
<keyword evidence="2" id="KW-0560">Oxidoreductase</keyword>
<dbReference type="CDD" id="cd13896">
    <property type="entry name" value="CuRO_3_CopA"/>
    <property type="match status" value="1"/>
</dbReference>
<reference evidence="9 10" key="1">
    <citation type="submission" date="2019-03" db="EMBL/GenBank/DDBJ databases">
        <title>Dyadobacter AR-3-6 sp. nov., isolated from arctic soil.</title>
        <authorList>
            <person name="Chaudhary D.K."/>
        </authorList>
    </citation>
    <scope>NUCLEOTIDE SEQUENCE [LARGE SCALE GENOMIC DNA]</scope>
    <source>
        <strain evidence="9 10">AR-3-6</strain>
    </source>
</reference>
<dbReference type="Pfam" id="PF00394">
    <property type="entry name" value="Cu-oxidase"/>
    <property type="match status" value="1"/>
</dbReference>
<comment type="caution">
    <text evidence="9">The sequence shown here is derived from an EMBL/GenBank/DDBJ whole genome shotgun (WGS) entry which is preliminary data.</text>
</comment>
<dbReference type="OrthoDB" id="9757546at2"/>
<dbReference type="InterPro" id="IPR034282">
    <property type="entry name" value="CuRO_2_CopA"/>
</dbReference>
<dbReference type="EMBL" id="SMFL01000020">
    <property type="protein sequence ID" value="TDE09394.1"/>
    <property type="molecule type" value="Genomic_DNA"/>
</dbReference>
<feature type="chain" id="PRO_5020926992" evidence="5">
    <location>
        <begin position="20"/>
        <end position="943"/>
    </location>
</feature>
<dbReference type="PROSITE" id="PS00080">
    <property type="entry name" value="MULTICOPPER_OXIDASE2"/>
    <property type="match status" value="1"/>
</dbReference>
<dbReference type="InterPro" id="IPR034279">
    <property type="entry name" value="CuRO_3_CopA"/>
</dbReference>
<dbReference type="InterPro" id="IPR011707">
    <property type="entry name" value="Cu-oxidase-like_N"/>
</dbReference>
<dbReference type="PANTHER" id="PTHR11709:SF394">
    <property type="entry name" value="FI03373P-RELATED"/>
    <property type="match status" value="1"/>
</dbReference>
<evidence type="ECO:0000313" key="10">
    <source>
        <dbReference type="Proteomes" id="UP000294850"/>
    </source>
</evidence>
<evidence type="ECO:0000256" key="2">
    <source>
        <dbReference type="ARBA" id="ARBA00023002"/>
    </source>
</evidence>
<dbReference type="Pfam" id="PF07731">
    <property type="entry name" value="Cu-oxidase_2"/>
    <property type="match status" value="1"/>
</dbReference>
<feature type="region of interest" description="Disordered" evidence="4">
    <location>
        <begin position="376"/>
        <end position="592"/>
    </location>
</feature>
<dbReference type="InterPro" id="IPR008972">
    <property type="entry name" value="Cupredoxin"/>
</dbReference>
<accession>A0A4R5DCN7</accession>
<feature type="compositionally biased region" description="Basic and acidic residues" evidence="4">
    <location>
        <begin position="468"/>
        <end position="592"/>
    </location>
</feature>
<keyword evidence="3" id="KW-0186">Copper</keyword>
<dbReference type="Gene3D" id="2.60.40.420">
    <property type="entry name" value="Cupredoxins - blue copper proteins"/>
    <property type="match status" value="3"/>
</dbReference>
<name>A0A4R5DCN7_9BACT</name>
<feature type="compositionally biased region" description="Basic and acidic residues" evidence="4">
    <location>
        <begin position="383"/>
        <end position="457"/>
    </location>
</feature>
<organism evidence="9 10">
    <name type="scientific">Dyadobacter psychrotolerans</name>
    <dbReference type="NCBI Taxonomy" id="2541721"/>
    <lineage>
        <taxon>Bacteria</taxon>
        <taxon>Pseudomonadati</taxon>
        <taxon>Bacteroidota</taxon>
        <taxon>Cytophagia</taxon>
        <taxon>Cytophagales</taxon>
        <taxon>Spirosomataceae</taxon>
        <taxon>Dyadobacter</taxon>
    </lineage>
</organism>
<evidence type="ECO:0000259" key="7">
    <source>
        <dbReference type="Pfam" id="PF07731"/>
    </source>
</evidence>
<gene>
    <name evidence="9" type="ORF">E0F88_30710</name>
</gene>
<dbReference type="SUPFAM" id="SSF49503">
    <property type="entry name" value="Cupredoxins"/>
    <property type="match status" value="3"/>
</dbReference>
<keyword evidence="1" id="KW-0479">Metal-binding</keyword>
<dbReference type="PANTHER" id="PTHR11709">
    <property type="entry name" value="MULTI-COPPER OXIDASE"/>
    <property type="match status" value="1"/>
</dbReference>
<evidence type="ECO:0000256" key="5">
    <source>
        <dbReference type="SAM" id="SignalP"/>
    </source>
</evidence>
<keyword evidence="10" id="KW-1185">Reference proteome</keyword>
<sequence length="943" mass="107643">MKLATILLLLFLPVGEVFAQHQHGGVSTVPTPAKKPFLENSKGGKVEYHLYVNDTLANISGKRKVSALAMNGQIPAPTLNFTEGDTAVIHVHNLMRHETSIHWHGLLLPNKEDGVPYLTTAPVEPGGQYTFTFPLIQSGTFWYHSHTMLQEQSGLYGSIVIQPKKKVYEVDKEFVLLLSDWTDENPRRVLNALKRNDPASEWYSIKKGYAQSLDKLIQHKGLGNRLKNGWKRMPPMDLSDVYYAAFLANGKRKESIPDLKPGDKVRLRVINGSASTYFYLHGGAGKLELISSDGIDVKPIKIDRLLMGIAETYDFLLTVPKNKTMEFRATAQDVSGFASLYLGKGDTLSAAPIPRPNVWNMDEMMMSMAVNFPNRMNHSGMGEMDHSKMKMEPADKKQPAAKPEKGHEGMDMDKMDHSKMKMEPAEKKQPAAKPEKGHEGMDMDKMDHSKMKMEPAEKQQPAAKPKKGHEGMDMDKMDHSKMKMEPAEKKQPAAKPEKGHEGMDMDKMDHSKMKMEPDEKQQPTAKPEKGHEGMDMSKMDHSKMNMEPSQKKQPADKPEKGHESMDMDKMNMEPSQKKQPAEKPEKGHESMDMDKMDHSKMNMDGMQMDGMQMGKTDSLTTFNYDLLSAKQKTTFDSSKPVRTVHLKLTGSMFRYVWSINNQVLSQADKISIKKGEVVRFELENTTMMNHPMHLHGHYFRVLNKNGDFSPLKHTLDVPPMTSITIEFDATEEKDWFFHCHILYHMMSGMARVVTYEGSSRDTSLSRYPLKNLLKEDKMWFFYGSIAAKSHMAEAKANFINRSSAIRFEGNYNYGSQYEANISYERYIGDWLRPYIGFGAVKQRYYNIFNGEKTFEQDFDLPVIGVRYTLPFFIDADLRVNSKGRVRFALEGEEWLLPKLFFNWRINTDKEYHLDLEYMLGKYISLSGGYDSRYKLGGGLLVRF</sequence>
<dbReference type="InterPro" id="IPR011706">
    <property type="entry name" value="Cu-oxidase_C"/>
</dbReference>
<evidence type="ECO:0000259" key="6">
    <source>
        <dbReference type="Pfam" id="PF00394"/>
    </source>
</evidence>
<dbReference type="InterPro" id="IPR001117">
    <property type="entry name" value="Cu-oxidase_2nd"/>
</dbReference>
<dbReference type="PROSITE" id="PS00079">
    <property type="entry name" value="MULTICOPPER_OXIDASE1"/>
    <property type="match status" value="1"/>
</dbReference>
<feature type="domain" description="Plastocyanin-like" evidence="7">
    <location>
        <begin position="643"/>
        <end position="755"/>
    </location>
</feature>
<dbReference type="InterPro" id="IPR033138">
    <property type="entry name" value="Cu_oxidase_CS"/>
</dbReference>
<dbReference type="InterPro" id="IPR045087">
    <property type="entry name" value="Cu-oxidase_fam"/>
</dbReference>
<dbReference type="Proteomes" id="UP000294850">
    <property type="component" value="Unassembled WGS sequence"/>
</dbReference>
<dbReference type="Pfam" id="PF07732">
    <property type="entry name" value="Cu-oxidase_3"/>
    <property type="match status" value="1"/>
</dbReference>
<evidence type="ECO:0000259" key="8">
    <source>
        <dbReference type="Pfam" id="PF07732"/>
    </source>
</evidence>
<dbReference type="CDD" id="cd13874">
    <property type="entry name" value="CuRO_2_CopA"/>
    <property type="match status" value="1"/>
</dbReference>
<dbReference type="InterPro" id="IPR002355">
    <property type="entry name" value="Cu_oxidase_Cu_BS"/>
</dbReference>
<keyword evidence="5" id="KW-0732">Signal</keyword>
<feature type="signal peptide" evidence="5">
    <location>
        <begin position="1"/>
        <end position="19"/>
    </location>
</feature>
<protein>
    <submittedName>
        <fullName evidence="9">Copper oxidase</fullName>
    </submittedName>
</protein>
<evidence type="ECO:0000256" key="3">
    <source>
        <dbReference type="ARBA" id="ARBA00023008"/>
    </source>
</evidence>
<evidence type="ECO:0000256" key="1">
    <source>
        <dbReference type="ARBA" id="ARBA00022723"/>
    </source>
</evidence>
<dbReference type="RefSeq" id="WP_131962161.1">
    <property type="nucleotide sequence ID" value="NZ_SMFL01000020.1"/>
</dbReference>
<dbReference type="GO" id="GO:0016491">
    <property type="term" value="F:oxidoreductase activity"/>
    <property type="evidence" value="ECO:0007669"/>
    <property type="project" value="UniProtKB-KW"/>
</dbReference>